<dbReference type="OrthoDB" id="574465at2"/>
<protein>
    <submittedName>
        <fullName evidence="2">Uncharacterized protein</fullName>
    </submittedName>
</protein>
<feature type="transmembrane region" description="Helical" evidence="1">
    <location>
        <begin position="114"/>
        <end position="132"/>
    </location>
</feature>
<feature type="transmembrane region" description="Helical" evidence="1">
    <location>
        <begin position="12"/>
        <end position="32"/>
    </location>
</feature>
<evidence type="ECO:0000313" key="2">
    <source>
        <dbReference type="EMBL" id="TSA82130.1"/>
    </source>
</evidence>
<name>A0A553UPI2_9DEIO</name>
<accession>A0A553UPI2</accession>
<evidence type="ECO:0000256" key="1">
    <source>
        <dbReference type="SAM" id="Phobius"/>
    </source>
</evidence>
<dbReference type="AlphaFoldDB" id="A0A553UPI2"/>
<keyword evidence="1" id="KW-0812">Transmembrane</keyword>
<organism evidence="2 3">
    <name type="scientific">Deinococcus detaillensis</name>
    <dbReference type="NCBI Taxonomy" id="2592048"/>
    <lineage>
        <taxon>Bacteria</taxon>
        <taxon>Thermotogati</taxon>
        <taxon>Deinococcota</taxon>
        <taxon>Deinococci</taxon>
        <taxon>Deinococcales</taxon>
        <taxon>Deinococcaceae</taxon>
        <taxon>Deinococcus</taxon>
    </lineage>
</organism>
<proteinExistence type="predicted"/>
<sequence>MNASIFWPSNPLIDVLLLLIAALFLYGLWLSLQALRTVKAERQAAQEIVKLPGLMLDPGSLVLQLGKNQDRLAGQLLRSMLDQQGLAFARPADVLEPVLDTAARLIAPARTVPNLLLLFGLIGTVVGLAYTLSSLGPQIQDAINAGDPKTVAQSLGVTLKQMGGAFAGTLWGVTTAFILQAINAVAGLQAEQLAGDLDRVSLQFAPMIYPASSEKQVASLSDLVRRSEVFLADTQSKIAATSEQFAQVLKDAGGVIQKSLETLEVTSKGISEALQRASSDVRQSSEHLTHAVNAIKDHQQDFRNIYSAFSEMFDKSMQALKLHSDGELKEIRELQAAFGNSGAQIVQEIFKSTEKMNQVSQDLARGEAAYLLGTQGVTTSIKAGFDHLGTQIGDTLSTYTREVNVVSSKLEGLQETLGASQTSTTSLERTLRAKDDAERTRMKDQLQSEQTLMVATARLTTTLEQLSPVMTRLQDSPNQLVEALSARQEQLAESWRNQQEHAQALLLRATLETHEHLEHLLGALGTRVEQAAQKQATEHEDQARVKELVLLATGQLDQLTETNKAMRGISQQLQYQSEVAEQRRTQTDPEREALQGVLEHHRESALRVIHLLEALPGQLQTADLVHVQGQLTSTLDRLLASLHDLPAHLPQEGQPA</sequence>
<keyword evidence="1" id="KW-1133">Transmembrane helix</keyword>
<evidence type="ECO:0000313" key="3">
    <source>
        <dbReference type="Proteomes" id="UP000316092"/>
    </source>
</evidence>
<gene>
    <name evidence="2" type="ORF">FNU79_14010</name>
</gene>
<reference evidence="2 3" key="1">
    <citation type="submission" date="2019-07" db="EMBL/GenBank/DDBJ databases">
        <title>Deinococcus detaillus sp. nov., isolated from humus soil in Antarctica.</title>
        <authorList>
            <person name="Zhang K."/>
        </authorList>
    </citation>
    <scope>NUCLEOTIDE SEQUENCE [LARGE SCALE GENOMIC DNA]</scope>
    <source>
        <strain evidence="2 3">H1</strain>
    </source>
</reference>
<keyword evidence="1" id="KW-0472">Membrane</keyword>
<dbReference type="RefSeq" id="WP_143721432.1">
    <property type="nucleotide sequence ID" value="NZ_VKDB01000018.1"/>
</dbReference>
<comment type="caution">
    <text evidence="2">The sequence shown here is derived from an EMBL/GenBank/DDBJ whole genome shotgun (WGS) entry which is preliminary data.</text>
</comment>
<keyword evidence="3" id="KW-1185">Reference proteome</keyword>
<dbReference type="Proteomes" id="UP000316092">
    <property type="component" value="Unassembled WGS sequence"/>
</dbReference>
<dbReference type="EMBL" id="VKDB01000018">
    <property type="protein sequence ID" value="TSA82130.1"/>
    <property type="molecule type" value="Genomic_DNA"/>
</dbReference>